<proteinExistence type="predicted"/>
<organism evidence="2 3">
    <name type="scientific">Roseibium salinum</name>
    <dbReference type="NCBI Taxonomy" id="1604349"/>
    <lineage>
        <taxon>Bacteria</taxon>
        <taxon>Pseudomonadati</taxon>
        <taxon>Pseudomonadota</taxon>
        <taxon>Alphaproteobacteria</taxon>
        <taxon>Hyphomicrobiales</taxon>
        <taxon>Stappiaceae</taxon>
        <taxon>Roseibium</taxon>
    </lineage>
</organism>
<feature type="domain" description="Aminoglycoside phosphotransferase" evidence="1">
    <location>
        <begin position="28"/>
        <end position="230"/>
    </location>
</feature>
<evidence type="ECO:0000259" key="1">
    <source>
        <dbReference type="Pfam" id="PF01636"/>
    </source>
</evidence>
<dbReference type="Pfam" id="PF01636">
    <property type="entry name" value="APH"/>
    <property type="match status" value="1"/>
</dbReference>
<dbReference type="Proteomes" id="UP001300261">
    <property type="component" value="Unassembled WGS sequence"/>
</dbReference>
<comment type="caution">
    <text evidence="2">The sequence shown here is derived from an EMBL/GenBank/DDBJ whole genome shotgun (WGS) entry which is preliminary data.</text>
</comment>
<protein>
    <submittedName>
        <fullName evidence="2">Phosphotransferase</fullName>
    </submittedName>
</protein>
<dbReference type="InterPro" id="IPR002575">
    <property type="entry name" value="Aminoglycoside_PTrfase"/>
</dbReference>
<evidence type="ECO:0000313" key="3">
    <source>
        <dbReference type="Proteomes" id="UP001300261"/>
    </source>
</evidence>
<sequence>MPIRIREAFRDHPDLRAICGPPRHAVPQAGLTNQVYRLEAGNGDYYLRLPRAQTADSIDRQAEARNLALAAALGLALPPVYIDRETGILVTRAVEVLAETPADLPQQLGTLLGRLHSSGAAFAGELHADKVFRAEREGLDQLYRDEIDLLEQVFRWSASGANSGSAERLVPSHGDLSPGNCLAVPGGIRLIDWEYSAMAEPAWDLAYAVLEHGFSKAQERAFLGAYRRATPAAASLCPPPDRLEAMKAKCDAVSALWAFAQAARGRDADLFLSFAQGRRDRALARIKAVN</sequence>
<dbReference type="CDD" id="cd05151">
    <property type="entry name" value="ChoK-like"/>
    <property type="match status" value="1"/>
</dbReference>
<dbReference type="InterPro" id="IPR011009">
    <property type="entry name" value="Kinase-like_dom_sf"/>
</dbReference>
<dbReference type="PANTHER" id="PTHR21310">
    <property type="entry name" value="AMINOGLYCOSIDE PHOSPHOTRANSFERASE-RELATED-RELATED"/>
    <property type="match status" value="1"/>
</dbReference>
<dbReference type="InterPro" id="IPR051678">
    <property type="entry name" value="AGP_Transferase"/>
</dbReference>
<reference evidence="2 3" key="1">
    <citation type="journal article" date="2016" name="Int. J. Syst. Evol. Microbiol.">
        <title>Labrenzia salina sp. nov., isolated from the rhizosphere of the halophyte Arthrocnemum macrostachyum.</title>
        <authorList>
            <person name="Camacho M."/>
            <person name="Redondo-Gomez S."/>
            <person name="Rodriguez-Llorente I."/>
            <person name="Rohde M."/>
            <person name="Sproer C."/>
            <person name="Schumann P."/>
            <person name="Klenk H.P."/>
            <person name="Montero-Calasanz M.D.C."/>
        </authorList>
    </citation>
    <scope>NUCLEOTIDE SEQUENCE [LARGE SCALE GENOMIC DNA]</scope>
    <source>
        <strain evidence="2 3">DSM 29163</strain>
    </source>
</reference>
<accession>A0ABT3QXP9</accession>
<dbReference type="RefSeq" id="WP_265961395.1">
    <property type="nucleotide sequence ID" value="NZ_JAPEVI010000003.1"/>
</dbReference>
<keyword evidence="3" id="KW-1185">Reference proteome</keyword>
<evidence type="ECO:0000313" key="2">
    <source>
        <dbReference type="EMBL" id="MCX2721687.1"/>
    </source>
</evidence>
<dbReference type="Gene3D" id="3.90.1200.10">
    <property type="match status" value="1"/>
</dbReference>
<gene>
    <name evidence="2" type="ORF">ON753_04595</name>
</gene>
<name>A0ABT3QXP9_9HYPH</name>
<dbReference type="Gene3D" id="3.30.200.20">
    <property type="entry name" value="Phosphorylase Kinase, domain 1"/>
    <property type="match status" value="1"/>
</dbReference>
<dbReference type="EMBL" id="JAPEVI010000003">
    <property type="protein sequence ID" value="MCX2721687.1"/>
    <property type="molecule type" value="Genomic_DNA"/>
</dbReference>
<dbReference type="SUPFAM" id="SSF56112">
    <property type="entry name" value="Protein kinase-like (PK-like)"/>
    <property type="match status" value="1"/>
</dbReference>